<reference evidence="1" key="1">
    <citation type="submission" date="2018-05" db="EMBL/GenBank/DDBJ databases">
        <authorList>
            <person name="Lanie J.A."/>
            <person name="Ng W.-L."/>
            <person name="Kazmierczak K.M."/>
            <person name="Andrzejewski T.M."/>
            <person name="Davidsen T.M."/>
            <person name="Wayne K.J."/>
            <person name="Tettelin H."/>
            <person name="Glass J.I."/>
            <person name="Rusch D."/>
            <person name="Podicherti R."/>
            <person name="Tsui H.-C.T."/>
            <person name="Winkler M.E."/>
        </authorList>
    </citation>
    <scope>NUCLEOTIDE SEQUENCE</scope>
</reference>
<feature type="non-terminal residue" evidence="1">
    <location>
        <position position="139"/>
    </location>
</feature>
<gene>
    <name evidence="1" type="ORF">METZ01_LOCUS223786</name>
</gene>
<dbReference type="AlphaFoldDB" id="A0A382G7U6"/>
<protein>
    <submittedName>
        <fullName evidence="1">Uncharacterized protein</fullName>
    </submittedName>
</protein>
<feature type="non-terminal residue" evidence="1">
    <location>
        <position position="1"/>
    </location>
</feature>
<proteinExistence type="predicted"/>
<evidence type="ECO:0000313" key="1">
    <source>
        <dbReference type="EMBL" id="SVB70932.1"/>
    </source>
</evidence>
<organism evidence="1">
    <name type="scientific">marine metagenome</name>
    <dbReference type="NCBI Taxonomy" id="408172"/>
    <lineage>
        <taxon>unclassified sequences</taxon>
        <taxon>metagenomes</taxon>
        <taxon>ecological metagenomes</taxon>
    </lineage>
</organism>
<accession>A0A382G7U6</accession>
<sequence>VSVLARVYEEQGLVTTGLVLIEEHAQRVKPPRMLSVPFNFGNTLGRPNDPEYQHEILRATFDLLDREEGPVLDRFSPDIAPELFSQGSGVARQDSLVVSDPSQEIDLRRPFYERWVQHNGGRTAVGLSTISQTDFKLVI</sequence>
<dbReference type="EMBL" id="UINC01053877">
    <property type="protein sequence ID" value="SVB70932.1"/>
    <property type="molecule type" value="Genomic_DNA"/>
</dbReference>
<name>A0A382G7U6_9ZZZZ</name>